<dbReference type="PROSITE" id="PS51257">
    <property type="entry name" value="PROKAR_LIPOPROTEIN"/>
    <property type="match status" value="1"/>
</dbReference>
<protein>
    <submittedName>
        <fullName evidence="1">Uncharacterized protein</fullName>
    </submittedName>
</protein>
<keyword evidence="2" id="KW-1185">Reference proteome</keyword>
<comment type="caution">
    <text evidence="1">The sequence shown here is derived from an EMBL/GenBank/DDBJ whole genome shotgun (WGS) entry which is preliminary data.</text>
</comment>
<evidence type="ECO:0000313" key="1">
    <source>
        <dbReference type="EMBL" id="KAK3761674.1"/>
    </source>
</evidence>
<dbReference type="AlphaFoldDB" id="A0AAE0Z2H0"/>
<evidence type="ECO:0000313" key="2">
    <source>
        <dbReference type="Proteomes" id="UP001283361"/>
    </source>
</evidence>
<organism evidence="1 2">
    <name type="scientific">Elysia crispata</name>
    <name type="common">lettuce slug</name>
    <dbReference type="NCBI Taxonomy" id="231223"/>
    <lineage>
        <taxon>Eukaryota</taxon>
        <taxon>Metazoa</taxon>
        <taxon>Spiralia</taxon>
        <taxon>Lophotrochozoa</taxon>
        <taxon>Mollusca</taxon>
        <taxon>Gastropoda</taxon>
        <taxon>Heterobranchia</taxon>
        <taxon>Euthyneura</taxon>
        <taxon>Panpulmonata</taxon>
        <taxon>Sacoglossa</taxon>
        <taxon>Placobranchoidea</taxon>
        <taxon>Plakobranchidae</taxon>
        <taxon>Elysia</taxon>
    </lineage>
</organism>
<gene>
    <name evidence="1" type="ORF">RRG08_048068</name>
</gene>
<name>A0AAE0Z2H0_9GAST</name>
<sequence length="73" mass="7853">MRAAHWSHARRLTSGCLPGNTGSCLALSSCVSVTSNARDKIYSGICSHEKSRCFVSRSLGRDISNLGLRRGAE</sequence>
<reference evidence="1" key="1">
    <citation type="journal article" date="2023" name="G3 (Bethesda)">
        <title>A reference genome for the long-term kleptoplast-retaining sea slug Elysia crispata morphotype clarki.</title>
        <authorList>
            <person name="Eastman K.E."/>
            <person name="Pendleton A.L."/>
            <person name="Shaikh M.A."/>
            <person name="Suttiyut T."/>
            <person name="Ogas R."/>
            <person name="Tomko P."/>
            <person name="Gavelis G."/>
            <person name="Widhalm J.R."/>
            <person name="Wisecaver J.H."/>
        </authorList>
    </citation>
    <scope>NUCLEOTIDE SEQUENCE</scope>
    <source>
        <strain evidence="1">ECLA1</strain>
    </source>
</reference>
<proteinExistence type="predicted"/>
<accession>A0AAE0Z2H0</accession>
<dbReference type="EMBL" id="JAWDGP010004860">
    <property type="protein sequence ID" value="KAK3761674.1"/>
    <property type="molecule type" value="Genomic_DNA"/>
</dbReference>
<dbReference type="Proteomes" id="UP001283361">
    <property type="component" value="Unassembled WGS sequence"/>
</dbReference>